<dbReference type="InterPro" id="IPR045057">
    <property type="entry name" value="Gcn5-rel_NAT"/>
</dbReference>
<dbReference type="GO" id="GO:0016740">
    <property type="term" value="F:transferase activity"/>
    <property type="evidence" value="ECO:0007669"/>
    <property type="project" value="UniProtKB-KW"/>
</dbReference>
<dbReference type="PANTHER" id="PTHR31435">
    <property type="entry name" value="PROTEIN NATD1"/>
    <property type="match status" value="1"/>
</dbReference>
<sequence length="91" mass="10573">MEQKIQEKKGKFYIGEENEPKAQLLFEEQNGVMTITSTEVDPSERKQGLGKDLIDYAVNHARKHKEKIDPVCSFAHDVIKNTPEYHVVWMK</sequence>
<dbReference type="InterPro" id="IPR031165">
    <property type="entry name" value="GNAT_YJDJ"/>
</dbReference>
<dbReference type="KEGG" id="hli:HLI_09805"/>
<dbReference type="OrthoDB" id="9793389at2"/>
<feature type="domain" description="N-acetyltransferase" evidence="1">
    <location>
        <begin position="4"/>
        <end position="90"/>
    </location>
</feature>
<name>A0A410MCN9_9BACI</name>
<reference evidence="2 3" key="1">
    <citation type="submission" date="2018-01" db="EMBL/GenBank/DDBJ databases">
        <title>The whole genome sequencing and assembly of Halobacillus litoralis ERB031 strain.</title>
        <authorList>
            <person name="Lee S.-J."/>
            <person name="Park M.-K."/>
            <person name="Kim J.-Y."/>
            <person name="Lee Y.-J."/>
            <person name="Yi H."/>
            <person name="Bahn Y.-S."/>
            <person name="Kim J.F."/>
            <person name="Lee D.-W."/>
        </authorList>
    </citation>
    <scope>NUCLEOTIDE SEQUENCE [LARGE SCALE GENOMIC DNA]</scope>
    <source>
        <strain evidence="2 3">ERB 031</strain>
    </source>
</reference>
<accession>A0A410MCN9</accession>
<gene>
    <name evidence="2" type="ORF">HLI_09805</name>
</gene>
<dbReference type="RefSeq" id="WP_128524779.1">
    <property type="nucleotide sequence ID" value="NZ_CANLVY010000010.1"/>
</dbReference>
<proteinExistence type="predicted"/>
<dbReference type="CDD" id="cd04301">
    <property type="entry name" value="NAT_SF"/>
    <property type="match status" value="1"/>
</dbReference>
<protein>
    <submittedName>
        <fullName evidence="2">N-acetyltransferase</fullName>
    </submittedName>
</protein>
<dbReference type="InterPro" id="IPR016181">
    <property type="entry name" value="Acyl_CoA_acyltransferase"/>
</dbReference>
<evidence type="ECO:0000313" key="2">
    <source>
        <dbReference type="EMBL" id="QAS52491.1"/>
    </source>
</evidence>
<dbReference type="SUPFAM" id="SSF55729">
    <property type="entry name" value="Acyl-CoA N-acyltransferases (Nat)"/>
    <property type="match status" value="1"/>
</dbReference>
<organism evidence="2 3">
    <name type="scientific">Halobacillus litoralis</name>
    <dbReference type="NCBI Taxonomy" id="45668"/>
    <lineage>
        <taxon>Bacteria</taxon>
        <taxon>Bacillati</taxon>
        <taxon>Bacillota</taxon>
        <taxon>Bacilli</taxon>
        <taxon>Bacillales</taxon>
        <taxon>Bacillaceae</taxon>
        <taxon>Halobacillus</taxon>
    </lineage>
</organism>
<dbReference type="AlphaFoldDB" id="A0A410MCN9"/>
<dbReference type="Gene3D" id="3.40.630.30">
    <property type="match status" value="1"/>
</dbReference>
<dbReference type="PROSITE" id="PS51729">
    <property type="entry name" value="GNAT_YJDJ"/>
    <property type="match status" value="1"/>
</dbReference>
<keyword evidence="2" id="KW-0808">Transferase</keyword>
<evidence type="ECO:0000259" key="1">
    <source>
        <dbReference type="PROSITE" id="PS51729"/>
    </source>
</evidence>
<evidence type="ECO:0000313" key="3">
    <source>
        <dbReference type="Proteomes" id="UP000287756"/>
    </source>
</evidence>
<dbReference type="PANTHER" id="PTHR31435:SF10">
    <property type="entry name" value="BSR4717 PROTEIN"/>
    <property type="match status" value="1"/>
</dbReference>
<dbReference type="EMBL" id="CP026118">
    <property type="protein sequence ID" value="QAS52491.1"/>
    <property type="molecule type" value="Genomic_DNA"/>
</dbReference>
<dbReference type="Proteomes" id="UP000287756">
    <property type="component" value="Chromosome"/>
</dbReference>
<dbReference type="Pfam" id="PF14542">
    <property type="entry name" value="Acetyltransf_CG"/>
    <property type="match status" value="1"/>
</dbReference>